<dbReference type="KEGG" id="vg:27912017"/>
<evidence type="ECO:0000313" key="1">
    <source>
        <dbReference type="EMBL" id="ANC97700.1"/>
    </source>
</evidence>
<dbReference type="GeneID" id="27912017"/>
<organism evidence="1 2">
    <name type="scientific">Lonestar tick chuvirus 1</name>
    <dbReference type="NCBI Taxonomy" id="1844927"/>
    <lineage>
        <taxon>Viruses</taxon>
        <taxon>Riboviria</taxon>
        <taxon>Orthornavirae</taxon>
        <taxon>Negarnaviricota</taxon>
        <taxon>Haploviricotina</taxon>
        <taxon>Monjiviricetes</taxon>
        <taxon>Jingchuvirales</taxon>
        <taxon>Chuviridae</taxon>
        <taxon>Mivirus</taxon>
        <taxon>Mivirus amblyommae</taxon>
    </lineage>
</organism>
<dbReference type="Proteomes" id="UP000202848">
    <property type="component" value="Segment"/>
</dbReference>
<proteinExistence type="predicted"/>
<evidence type="ECO:0000313" key="2">
    <source>
        <dbReference type="Proteomes" id="UP000202848"/>
    </source>
</evidence>
<keyword evidence="2" id="KW-1185">Reference proteome</keyword>
<dbReference type="EMBL" id="KU230451">
    <property type="protein sequence ID" value="ANC97700.1"/>
    <property type="molecule type" value="Genomic_RNA"/>
</dbReference>
<dbReference type="RefSeq" id="YP_009254003.1">
    <property type="nucleotide sequence ID" value="NC_030204.1"/>
</dbReference>
<name>A0A172MHP1_9VIRU</name>
<protein>
    <submittedName>
        <fullName evidence="1">ORF4</fullName>
    </submittedName>
</protein>
<reference evidence="1 2" key="1">
    <citation type="submission" date="2015-12" db="EMBL/GenBank/DDBJ databases">
        <title>Viral discovery in ticks.</title>
        <authorList>
            <person name="Tokarz R."/>
            <person name="Lipkin W.I."/>
        </authorList>
    </citation>
    <scope>NUCLEOTIDE SEQUENCE [LARGE SCALE GENOMIC DNA]</scope>
    <source>
        <strain evidence="1">RTS21</strain>
    </source>
</reference>
<dbReference type="OrthoDB" id="21222at10239"/>
<accession>A0A172MHP1</accession>
<sequence>MYPSDAANVVTAMQTVGTDKYYGFKRDLGVVRSTQYKSFAFVAKMLLQKYGGAAYSNIGQYEGWPKDIAGRSTIEEAINEFNPLSTEADDAAVTRVNILRGVAQAATGLDS</sequence>